<evidence type="ECO:0000259" key="1">
    <source>
        <dbReference type="PROSITE" id="PS51186"/>
    </source>
</evidence>
<organism evidence="2 3">
    <name type="scientific">Candidatus Nitronereus thalassa</name>
    <dbReference type="NCBI Taxonomy" id="3020898"/>
    <lineage>
        <taxon>Bacteria</taxon>
        <taxon>Pseudomonadati</taxon>
        <taxon>Nitrospirota</taxon>
        <taxon>Nitrospiria</taxon>
        <taxon>Nitrospirales</taxon>
        <taxon>Nitrospiraceae</taxon>
        <taxon>Candidatus Nitronereus</taxon>
    </lineage>
</organism>
<dbReference type="CDD" id="cd04301">
    <property type="entry name" value="NAT_SF"/>
    <property type="match status" value="1"/>
</dbReference>
<dbReference type="Gene3D" id="3.40.630.30">
    <property type="match status" value="1"/>
</dbReference>
<dbReference type="Proteomes" id="UP001250932">
    <property type="component" value="Unassembled WGS sequence"/>
</dbReference>
<keyword evidence="3" id="KW-1185">Reference proteome</keyword>
<dbReference type="InterPro" id="IPR000182">
    <property type="entry name" value="GNAT_dom"/>
</dbReference>
<gene>
    <name evidence="2" type="ORF">PPG34_16125</name>
</gene>
<sequence length="189" mass="22541">MQNQLEIGERLYNRFEWKRPQAPIQLDIQPAKRHEMVIAANILRSSAEWYRPFLHEKDMAQHTVDNTWGEMEFDRRRFFIGRNQDVPVGVISTQSVQDMFYIGYIYVYAHQVGKGFGPQLLSHVRDLAWEEGKRGMVLIAHPKAIWATRAYTRFGFECIATTREQVLEWQQGWLKPYYEEGFQLYQFLF</sequence>
<dbReference type="RefSeq" id="WP_313834465.1">
    <property type="nucleotide sequence ID" value="NZ_JAQOUE010000002.1"/>
</dbReference>
<name>A0ABU3KBR4_9BACT</name>
<comment type="caution">
    <text evidence="2">The sequence shown here is derived from an EMBL/GenBank/DDBJ whole genome shotgun (WGS) entry which is preliminary data.</text>
</comment>
<accession>A0ABU3KBR4</accession>
<reference evidence="2 3" key="1">
    <citation type="journal article" date="2023" name="ISME J.">
        <title>Cultivation and genomic characterization of novel and ubiquitous marine nitrite-oxidizing bacteria from the Nitrospirales.</title>
        <authorList>
            <person name="Mueller A.J."/>
            <person name="Daebeler A."/>
            <person name="Herbold C.W."/>
            <person name="Kirkegaard R.H."/>
            <person name="Daims H."/>
        </authorList>
    </citation>
    <scope>NUCLEOTIDE SEQUENCE [LARGE SCALE GENOMIC DNA]</scope>
    <source>
        <strain evidence="2 3">EB</strain>
    </source>
</reference>
<proteinExistence type="predicted"/>
<dbReference type="PROSITE" id="PS51186">
    <property type="entry name" value="GNAT"/>
    <property type="match status" value="1"/>
</dbReference>
<dbReference type="InterPro" id="IPR016181">
    <property type="entry name" value="Acyl_CoA_acyltransferase"/>
</dbReference>
<protein>
    <submittedName>
        <fullName evidence="2">GNAT family N-acetyltransferase</fullName>
    </submittedName>
</protein>
<dbReference type="SUPFAM" id="SSF55729">
    <property type="entry name" value="Acyl-CoA N-acyltransferases (Nat)"/>
    <property type="match status" value="1"/>
</dbReference>
<evidence type="ECO:0000313" key="2">
    <source>
        <dbReference type="EMBL" id="MDT7043879.1"/>
    </source>
</evidence>
<dbReference type="Pfam" id="PF00583">
    <property type="entry name" value="Acetyltransf_1"/>
    <property type="match status" value="1"/>
</dbReference>
<dbReference type="EMBL" id="JAQOUE010000002">
    <property type="protein sequence ID" value="MDT7043879.1"/>
    <property type="molecule type" value="Genomic_DNA"/>
</dbReference>
<feature type="domain" description="N-acetyltransferase" evidence="1">
    <location>
        <begin position="26"/>
        <end position="179"/>
    </location>
</feature>
<evidence type="ECO:0000313" key="3">
    <source>
        <dbReference type="Proteomes" id="UP001250932"/>
    </source>
</evidence>